<evidence type="ECO:0000313" key="2">
    <source>
        <dbReference type="Proteomes" id="UP001156672"/>
    </source>
</evidence>
<reference evidence="2" key="1">
    <citation type="journal article" date="2019" name="Int. J. Syst. Evol. Microbiol.">
        <title>The Global Catalogue of Microorganisms (GCM) 10K type strain sequencing project: providing services to taxonomists for standard genome sequencing and annotation.</title>
        <authorList>
            <consortium name="The Broad Institute Genomics Platform"/>
            <consortium name="The Broad Institute Genome Sequencing Center for Infectious Disease"/>
            <person name="Wu L."/>
            <person name="Ma J."/>
        </authorList>
    </citation>
    <scope>NUCLEOTIDE SEQUENCE [LARGE SCALE GENOMIC DNA]</scope>
    <source>
        <strain evidence="2">NBRC 3250</strain>
    </source>
</reference>
<gene>
    <name evidence="1" type="ORF">GCM10007866_09160</name>
</gene>
<evidence type="ECO:0000313" key="1">
    <source>
        <dbReference type="EMBL" id="GLQ68468.1"/>
    </source>
</evidence>
<keyword evidence="2" id="KW-1185">Reference proteome</keyword>
<name>A0ABQ5WY69_9PROT</name>
<comment type="caution">
    <text evidence="1">The sequence shown here is derived from an EMBL/GenBank/DDBJ whole genome shotgun (WGS) entry which is preliminary data.</text>
</comment>
<sequence length="512" mass="53486">MVQSFTLLRKSAIGTGELSSRCDMTGAMKMRVFPLIVAWTFLAVPSAFGQSMPLWKSVTQTGSIRDLVLSAGNDNSVAAWLGKKADTQNGHLQNPVINQRAITSGPLQMSDIGSPLGVAALDAHSVVQSTGVANFDYSGINPASSTERLRVPVPSMMCPGTMGTTSPSAQCIAVQATTDSPAVVGQMIGVVNEDKSTDTQKYQVIQALGGLQDSPNSALWGQNIVLTQGPGTAGIAGMEIDMNRAATCDTAVDSWSDPKCPGNTGVWVTGLQLSNHVGSPAFVVAANPFATSPLFNVGYMVQGNSVRDTGFLDASSTSVASLRMYYGHTYGVDCSNAVFFNSCIAMLDSGTSEGGQQEIAWYNQKSTAAGTLTKSSRIYTASGLVHVDAMATGVVNVNDDTTTPLTELNLGSTKTAQSTSINLHSGGTTNHFDAQIRSDGGTSGADDGGTLQITASRIKLNGVTSIQELTKAQILGVANPIEGTILNDSDDHVPVVYENGHWYPMTLGPALQ</sequence>
<protein>
    <submittedName>
        <fullName evidence="1">Uncharacterized protein</fullName>
    </submittedName>
</protein>
<organism evidence="1 2">
    <name type="scientific">Gluconobacter albidus</name>
    <dbReference type="NCBI Taxonomy" id="318683"/>
    <lineage>
        <taxon>Bacteria</taxon>
        <taxon>Pseudomonadati</taxon>
        <taxon>Pseudomonadota</taxon>
        <taxon>Alphaproteobacteria</taxon>
        <taxon>Acetobacterales</taxon>
        <taxon>Acetobacteraceae</taxon>
        <taxon>Gluconobacter</taxon>
    </lineage>
</organism>
<dbReference type="RefSeq" id="WP_145995595.1">
    <property type="nucleotide sequence ID" value="NZ_BEWL01000001.1"/>
</dbReference>
<dbReference type="Proteomes" id="UP001156672">
    <property type="component" value="Unassembled WGS sequence"/>
</dbReference>
<proteinExistence type="predicted"/>
<dbReference type="EMBL" id="BSNW01000006">
    <property type="protein sequence ID" value="GLQ68468.1"/>
    <property type="molecule type" value="Genomic_DNA"/>
</dbReference>
<accession>A0ABQ5WY69</accession>